<accession>A0A1B6D0P5</accession>
<sequence>MRTVANLLRLLVAVNVKILVQSENTSDSSYPLDVHQTVQHRLIKGQQGSWSSWSEWSFCSRSCGGGITMQTRDCHSKPQGRHRRRVHSLVTRNHCIGLNRRIQVCNTEDCVGGKDLRQEQCESYNDQQFLGRAYSWEPFLDGK</sequence>
<gene>
    <name evidence="4" type="ORF">g.7427</name>
</gene>
<dbReference type="AlphaFoldDB" id="A0A1B6D0P5"/>
<evidence type="ECO:0000256" key="1">
    <source>
        <dbReference type="ARBA" id="ARBA00004613"/>
    </source>
</evidence>
<dbReference type="InterPro" id="IPR036383">
    <property type="entry name" value="TSP1_rpt_sf"/>
</dbReference>
<comment type="subcellular location">
    <subcellularLocation>
        <location evidence="1">Secreted</location>
    </subcellularLocation>
</comment>
<dbReference type="PANTHER" id="PTHR13723">
    <property type="entry name" value="ADAMTS A DISINTEGRIN AND METALLOPROTEASE WITH THROMBOSPONDIN MOTIFS PROTEASE"/>
    <property type="match status" value="1"/>
</dbReference>
<evidence type="ECO:0000256" key="3">
    <source>
        <dbReference type="SAM" id="SignalP"/>
    </source>
</evidence>
<dbReference type="GO" id="GO:0006508">
    <property type="term" value="P:proteolysis"/>
    <property type="evidence" value="ECO:0007669"/>
    <property type="project" value="TreeGrafter"/>
</dbReference>
<organism evidence="4">
    <name type="scientific">Clastoptera arizonana</name>
    <name type="common">Arizona spittle bug</name>
    <dbReference type="NCBI Taxonomy" id="38151"/>
    <lineage>
        <taxon>Eukaryota</taxon>
        <taxon>Metazoa</taxon>
        <taxon>Ecdysozoa</taxon>
        <taxon>Arthropoda</taxon>
        <taxon>Hexapoda</taxon>
        <taxon>Insecta</taxon>
        <taxon>Pterygota</taxon>
        <taxon>Neoptera</taxon>
        <taxon>Paraneoptera</taxon>
        <taxon>Hemiptera</taxon>
        <taxon>Auchenorrhyncha</taxon>
        <taxon>Cercopoidea</taxon>
        <taxon>Clastopteridae</taxon>
        <taxon>Clastoptera</taxon>
    </lineage>
</organism>
<dbReference type="Gene3D" id="2.20.100.10">
    <property type="entry name" value="Thrombospondin type-1 (TSP1) repeat"/>
    <property type="match status" value="1"/>
</dbReference>
<evidence type="ECO:0000313" key="4">
    <source>
        <dbReference type="EMBL" id="JAS19272.1"/>
    </source>
</evidence>
<dbReference type="GO" id="GO:0005576">
    <property type="term" value="C:extracellular region"/>
    <property type="evidence" value="ECO:0007669"/>
    <property type="project" value="UniProtKB-SubCell"/>
</dbReference>
<dbReference type="GO" id="GO:0004222">
    <property type="term" value="F:metalloendopeptidase activity"/>
    <property type="evidence" value="ECO:0007669"/>
    <property type="project" value="TreeGrafter"/>
</dbReference>
<dbReference type="InterPro" id="IPR050439">
    <property type="entry name" value="ADAMTS_ADAMTS-like"/>
</dbReference>
<feature type="chain" id="PRO_5008580830" description="ADAMTS cysteine-rich domain-containing protein" evidence="3">
    <location>
        <begin position="23"/>
        <end position="143"/>
    </location>
</feature>
<dbReference type="Pfam" id="PF00090">
    <property type="entry name" value="TSP_1"/>
    <property type="match status" value="1"/>
</dbReference>
<name>A0A1B6D0P5_9HEMI</name>
<dbReference type="PROSITE" id="PS50092">
    <property type="entry name" value="TSP1"/>
    <property type="match status" value="1"/>
</dbReference>
<keyword evidence="3" id="KW-0732">Signal</keyword>
<protein>
    <recommendedName>
        <fullName evidence="5">ADAMTS cysteine-rich domain-containing protein</fullName>
    </recommendedName>
</protein>
<dbReference type="GO" id="GO:0030198">
    <property type="term" value="P:extracellular matrix organization"/>
    <property type="evidence" value="ECO:0007669"/>
    <property type="project" value="TreeGrafter"/>
</dbReference>
<keyword evidence="2" id="KW-0964">Secreted</keyword>
<feature type="signal peptide" evidence="3">
    <location>
        <begin position="1"/>
        <end position="22"/>
    </location>
</feature>
<dbReference type="EMBL" id="GEDC01018026">
    <property type="protein sequence ID" value="JAS19272.1"/>
    <property type="molecule type" value="Transcribed_RNA"/>
</dbReference>
<evidence type="ECO:0008006" key="5">
    <source>
        <dbReference type="Google" id="ProtNLM"/>
    </source>
</evidence>
<evidence type="ECO:0000256" key="2">
    <source>
        <dbReference type="ARBA" id="ARBA00022525"/>
    </source>
</evidence>
<dbReference type="SMART" id="SM00209">
    <property type="entry name" value="TSP1"/>
    <property type="match status" value="1"/>
</dbReference>
<proteinExistence type="predicted"/>
<dbReference type="GO" id="GO:0031012">
    <property type="term" value="C:extracellular matrix"/>
    <property type="evidence" value="ECO:0007669"/>
    <property type="project" value="TreeGrafter"/>
</dbReference>
<dbReference type="PANTHER" id="PTHR13723:SF281">
    <property type="entry name" value="PAPILIN"/>
    <property type="match status" value="1"/>
</dbReference>
<reference evidence="4" key="1">
    <citation type="submission" date="2015-12" db="EMBL/GenBank/DDBJ databases">
        <title>De novo transcriptome assembly of four potential Pierce s Disease insect vectors from Arizona vineyards.</title>
        <authorList>
            <person name="Tassone E.E."/>
        </authorList>
    </citation>
    <scope>NUCLEOTIDE SEQUENCE</scope>
</reference>
<dbReference type="SUPFAM" id="SSF82895">
    <property type="entry name" value="TSP-1 type 1 repeat"/>
    <property type="match status" value="1"/>
</dbReference>
<dbReference type="InterPro" id="IPR000884">
    <property type="entry name" value="TSP1_rpt"/>
</dbReference>